<feature type="domain" description="RSE1/DDB1/CPSF1 C-terminal" evidence="4">
    <location>
        <begin position="1013"/>
        <end position="1395"/>
    </location>
</feature>
<keyword evidence="2" id="KW-0539">Nucleus</keyword>
<feature type="region of interest" description="Disordered" evidence="3">
    <location>
        <begin position="1"/>
        <end position="73"/>
    </location>
</feature>
<feature type="non-terminal residue" evidence="7">
    <location>
        <position position="1"/>
    </location>
</feature>
<organism evidence="7">
    <name type="scientific">Anthurium amnicola</name>
    <dbReference type="NCBI Taxonomy" id="1678845"/>
    <lineage>
        <taxon>Eukaryota</taxon>
        <taxon>Viridiplantae</taxon>
        <taxon>Streptophyta</taxon>
        <taxon>Embryophyta</taxon>
        <taxon>Tracheophyta</taxon>
        <taxon>Spermatophyta</taxon>
        <taxon>Magnoliopsida</taxon>
        <taxon>Liliopsida</taxon>
        <taxon>Araceae</taxon>
        <taxon>Pothoideae</taxon>
        <taxon>Potheae</taxon>
        <taxon>Anthurium</taxon>
    </lineage>
</organism>
<evidence type="ECO:0000259" key="4">
    <source>
        <dbReference type="Pfam" id="PF03178"/>
    </source>
</evidence>
<protein>
    <submittedName>
        <fullName evidence="7">Splicing factor 3B subunit 3</fullName>
    </submittedName>
</protein>
<evidence type="ECO:0000256" key="3">
    <source>
        <dbReference type="SAM" id="MobiDB-lite"/>
    </source>
</evidence>
<feature type="domain" description="RSE1/DDB1/CPSF1 second beta-propeller" evidence="6">
    <location>
        <begin position="568"/>
        <end position="965"/>
    </location>
</feature>
<dbReference type="Gene3D" id="2.130.10.10">
    <property type="entry name" value="YVTN repeat-like/Quinoprotein amine dehydrogenase"/>
    <property type="match status" value="2"/>
</dbReference>
<evidence type="ECO:0000256" key="2">
    <source>
        <dbReference type="ARBA" id="ARBA00023242"/>
    </source>
</evidence>
<dbReference type="Pfam" id="PF10433">
    <property type="entry name" value="Beta-prop_RSE1_1st"/>
    <property type="match status" value="1"/>
</dbReference>
<dbReference type="Pfam" id="PF23726">
    <property type="entry name" value="Beta-prop_RSE1_2nd"/>
    <property type="match status" value="1"/>
</dbReference>
<dbReference type="InterPro" id="IPR015943">
    <property type="entry name" value="WD40/YVTN_repeat-like_dom_sf"/>
</dbReference>
<evidence type="ECO:0000259" key="6">
    <source>
        <dbReference type="Pfam" id="PF23726"/>
    </source>
</evidence>
<dbReference type="GO" id="GO:0003676">
    <property type="term" value="F:nucleic acid binding"/>
    <property type="evidence" value="ECO:0007669"/>
    <property type="project" value="InterPro"/>
</dbReference>
<feature type="compositionally biased region" description="Basic residues" evidence="3">
    <location>
        <begin position="1"/>
        <end position="11"/>
    </location>
</feature>
<evidence type="ECO:0000256" key="1">
    <source>
        <dbReference type="ARBA" id="ARBA00004123"/>
    </source>
</evidence>
<name>A0A1D1ZI61_9ARAE</name>
<dbReference type="InterPro" id="IPR018846">
    <property type="entry name" value="Beta-prop_RSE1/DDB1/CPSF1_1st"/>
</dbReference>
<dbReference type="Pfam" id="PF03178">
    <property type="entry name" value="CPSF_A"/>
    <property type="match status" value="1"/>
</dbReference>
<sequence>RKKTFARHKCLRVFSRSEPEQGRRRAGVPSERAVAGGSEGEARLPDGGMRTRDDEAGGTGQPRQEPRPGGDGGHYLAKCVLRGGAVLHAVRGRLRSPYSFDIVFGKETSIELLVIDDDGTLQSVCEQHVFGIIKDLSILRWNEKFRAPSQQTQGKDLLVVLSDSGNLSFLAFCSEMHRFFPVRHVQLAKPGNSRNQLGRMLAVDSDGCFLAVSAYEDRFAVLSVSMSAGSDIIDKTILYPSENEGETYTGRGLPRISIRGTIWSMSFISKDIQISEDEHNCVLAIVMHRRGAALNDLLLFGCNSRESTVHIIAQYSESGPLSLGITEVPHLSGFAFLFRMGDILLMDLRDPGNPCCIHKISVNTAVVEDHCSADESCRGIDVDDEGIFKVAARALLKLRDSGDDMVIRDDPMSIDSGNGEMNSTCKFVSSWSWEPSEFACPKLITCLDTGELFMLEIHSDLEGVRVDLSNCLYRVSPCKVLLWVEGGLIAALVEMGDGVILKLEHGKLLFGSPIQNISPILDLCLVDYNGEKQDQIYACCGMCPEGSLRITRSGISVERLLTTAPIYKGITGTWTLRMKESDSHHSFLVLSFVEGTRVLSVGLSFIDVSDSVGFQTDVCTLACGLLADGLLVQIHRTEVRLALPAISAHPEGIPLSLPVSASWYPGNMTISLGAVGHNFIVIATSNPCFLFILGVRLLSTYQYEINDVHHVRLQNEVSCISIPREKFKQGLSGSIISVANKNCEIFAPTGVEIGKTFVVGTHKPSVEIMSFSLEEGCRVLAVGSISINNTFGTPLSGCIPEDVKIVSVDRFYVLAGLRNGMLLRFEWPTVPSVFHSGIPMQSSLISISQVDNSLSSATISCTTGLQNCSMQTTGDVGNSVPVVLQLIALRRIGITPVFLVPLHDSLNADMIALSDRPWLLQTARHSLSYTSVSFQSATHVTPVNTIDCPKGILFVAENSLHLVEMAHSTRLNVQKFCLGGTPRKVLYHNESKTLLVMRSGLSDDSCSSDICRIDPLNGSLLSRFKCEHGEIAKSMQIVKVGTEQVLVVGTSQIVGRAIMPSGESESSAKGRLIVISLEKMQMSDDSYLAICSNTVPSQITCPFREIVGYATEQLSSSSLCSSPDDNSYDGVQLDKMESGQLRPIACLSMPGVVLSVCSYLDRYVLASAGSFLYVCGFLNDNPHRLRRFTSVKSRFMITCLTTYFTRIAVGDCRDGILFYTYQEDLKKLEQLYCDPVQRLVADCALVDPNTAVVSDRRGNVSILSSPNDLEDNPSPECNLRLRCSYYMGETIMSIRKGSFLYKLPVDDVFKSWNDGETIPLFAKNSIMAGTLLGSVMTFVPITSEEHELLKVVQARLAVHPWTAPILGNDHAEFRGRGSPAGAPTILDGDMLAQFLELTSMQQEAVLAPFCTPNTIASSSKPFAISIDRVVRLLERVHYALN</sequence>
<evidence type="ECO:0000259" key="5">
    <source>
        <dbReference type="Pfam" id="PF10433"/>
    </source>
</evidence>
<evidence type="ECO:0000313" key="7">
    <source>
        <dbReference type="EMBL" id="JAT66557.1"/>
    </source>
</evidence>
<comment type="subcellular location">
    <subcellularLocation>
        <location evidence="1">Nucleus</location>
    </subcellularLocation>
</comment>
<dbReference type="PANTHER" id="PTHR10644">
    <property type="entry name" value="DNA REPAIR/RNA PROCESSING CPSF FAMILY"/>
    <property type="match status" value="1"/>
</dbReference>
<dbReference type="InterPro" id="IPR050358">
    <property type="entry name" value="RSE1/DDB1/CFT1"/>
</dbReference>
<feature type="domain" description="RSE1/DDB1/CPSF1 first beta-propeller" evidence="5">
    <location>
        <begin position="86"/>
        <end position="507"/>
    </location>
</feature>
<reference evidence="7" key="1">
    <citation type="submission" date="2015-07" db="EMBL/GenBank/DDBJ databases">
        <title>Transcriptome Assembly of Anthurium amnicola.</title>
        <authorList>
            <person name="Suzuki J."/>
        </authorList>
    </citation>
    <scope>NUCLEOTIDE SEQUENCE</scope>
</reference>
<feature type="compositionally biased region" description="Basic and acidic residues" evidence="3">
    <location>
        <begin position="40"/>
        <end position="55"/>
    </location>
</feature>
<accession>A0A1D1ZI61</accession>
<dbReference type="InterPro" id="IPR058543">
    <property type="entry name" value="Beta-prop_RSE1/DDB1/CPSF1_2nd"/>
</dbReference>
<proteinExistence type="predicted"/>
<dbReference type="InterPro" id="IPR004871">
    <property type="entry name" value="RSE1/DDB1/CPSF1_C"/>
</dbReference>
<dbReference type="EMBL" id="GDJX01001379">
    <property type="protein sequence ID" value="JAT66557.1"/>
    <property type="molecule type" value="Transcribed_RNA"/>
</dbReference>
<dbReference type="GO" id="GO:0005634">
    <property type="term" value="C:nucleus"/>
    <property type="evidence" value="ECO:0007669"/>
    <property type="project" value="UniProtKB-SubCell"/>
</dbReference>
<gene>
    <name evidence="7" type="primary">SF3B3_7</name>
    <name evidence="7" type="ORF">g.97472</name>
</gene>